<evidence type="ECO:0000256" key="8">
    <source>
        <dbReference type="ARBA" id="ARBA00067962"/>
    </source>
</evidence>
<dbReference type="PANTHER" id="PTHR17204">
    <property type="entry name" value="PRE-MRNA PROCESSING PROTEIN PRP39-RELATED"/>
    <property type="match status" value="1"/>
</dbReference>
<comment type="similarity">
    <text evidence="7">Belongs to the PRP39 family.</text>
</comment>
<accession>A0A9N9QGU1</accession>
<evidence type="ECO:0000313" key="12">
    <source>
        <dbReference type="Proteomes" id="UP001152799"/>
    </source>
</evidence>
<dbReference type="FunFam" id="1.25.40.10:FF:000091">
    <property type="entry name" value="Pre-mRNA-processing factor 39"/>
    <property type="match status" value="1"/>
</dbReference>
<dbReference type="AlphaFoldDB" id="A0A9N9QGU1"/>
<dbReference type="SMART" id="SM00386">
    <property type="entry name" value="HAT"/>
    <property type="match status" value="6"/>
</dbReference>
<keyword evidence="6" id="KW-0539">Nucleus</keyword>
<dbReference type="FunFam" id="1.25.40.10:FF:000063">
    <property type="entry name" value="Pre-mRNA processing factor 39"/>
    <property type="match status" value="1"/>
</dbReference>
<dbReference type="GO" id="GO:0030627">
    <property type="term" value="F:pre-mRNA 5'-splice site binding"/>
    <property type="evidence" value="ECO:0007669"/>
    <property type="project" value="TreeGrafter"/>
</dbReference>
<keyword evidence="4" id="KW-0677">Repeat</keyword>
<feature type="compositionally biased region" description="Basic and acidic residues" evidence="10">
    <location>
        <begin position="137"/>
        <end position="156"/>
    </location>
</feature>
<evidence type="ECO:0000313" key="11">
    <source>
        <dbReference type="EMBL" id="CAG9769827.1"/>
    </source>
</evidence>
<dbReference type="EMBL" id="OU892282">
    <property type="protein sequence ID" value="CAG9769827.1"/>
    <property type="molecule type" value="Genomic_DNA"/>
</dbReference>
<evidence type="ECO:0000256" key="10">
    <source>
        <dbReference type="SAM" id="MobiDB-lite"/>
    </source>
</evidence>
<dbReference type="GO" id="GO:0000243">
    <property type="term" value="C:commitment complex"/>
    <property type="evidence" value="ECO:0007669"/>
    <property type="project" value="TreeGrafter"/>
</dbReference>
<organism evidence="11 12">
    <name type="scientific">Ceutorhynchus assimilis</name>
    <name type="common">cabbage seed weevil</name>
    <dbReference type="NCBI Taxonomy" id="467358"/>
    <lineage>
        <taxon>Eukaryota</taxon>
        <taxon>Metazoa</taxon>
        <taxon>Ecdysozoa</taxon>
        <taxon>Arthropoda</taxon>
        <taxon>Hexapoda</taxon>
        <taxon>Insecta</taxon>
        <taxon>Pterygota</taxon>
        <taxon>Neoptera</taxon>
        <taxon>Endopterygota</taxon>
        <taxon>Coleoptera</taxon>
        <taxon>Polyphaga</taxon>
        <taxon>Cucujiformia</taxon>
        <taxon>Curculionidae</taxon>
        <taxon>Ceutorhynchinae</taxon>
        <taxon>Ceutorhynchus</taxon>
    </lineage>
</organism>
<dbReference type="PANTHER" id="PTHR17204:SF5">
    <property type="entry name" value="PRE-MRNA-PROCESSING FACTOR 39"/>
    <property type="match status" value="1"/>
</dbReference>
<evidence type="ECO:0000256" key="1">
    <source>
        <dbReference type="ARBA" id="ARBA00003777"/>
    </source>
</evidence>
<dbReference type="Proteomes" id="UP001152799">
    <property type="component" value="Chromosome 6"/>
</dbReference>
<keyword evidence="5" id="KW-0508">mRNA splicing</keyword>
<evidence type="ECO:0000256" key="7">
    <source>
        <dbReference type="ARBA" id="ARBA00038019"/>
    </source>
</evidence>
<dbReference type="GO" id="GO:0071004">
    <property type="term" value="C:U2-type prespliceosome"/>
    <property type="evidence" value="ECO:0007669"/>
    <property type="project" value="TreeGrafter"/>
</dbReference>
<feature type="compositionally biased region" description="Basic and acidic residues" evidence="10">
    <location>
        <begin position="115"/>
        <end position="130"/>
    </location>
</feature>
<dbReference type="InterPro" id="IPR059164">
    <property type="entry name" value="HAT_PRP39_C"/>
</dbReference>
<dbReference type="Pfam" id="PF23241">
    <property type="entry name" value="HAT_PRP39_C"/>
    <property type="match status" value="1"/>
</dbReference>
<keyword evidence="12" id="KW-1185">Reference proteome</keyword>
<dbReference type="GO" id="GO:0000395">
    <property type="term" value="P:mRNA 5'-splice site recognition"/>
    <property type="evidence" value="ECO:0007669"/>
    <property type="project" value="TreeGrafter"/>
</dbReference>
<dbReference type="InterPro" id="IPR003107">
    <property type="entry name" value="HAT"/>
</dbReference>
<feature type="region of interest" description="Disordered" evidence="10">
    <location>
        <begin position="197"/>
        <end position="239"/>
    </location>
</feature>
<feature type="compositionally biased region" description="Acidic residues" evidence="10">
    <location>
        <begin position="268"/>
        <end position="277"/>
    </location>
</feature>
<dbReference type="InterPro" id="IPR011990">
    <property type="entry name" value="TPR-like_helical_dom_sf"/>
</dbReference>
<name>A0A9N9QGU1_9CUCU</name>
<feature type="region of interest" description="Disordered" evidence="10">
    <location>
        <begin position="253"/>
        <end position="309"/>
    </location>
</feature>
<feature type="region of interest" description="Disordered" evidence="10">
    <location>
        <begin position="1"/>
        <end position="63"/>
    </location>
</feature>
<evidence type="ECO:0000256" key="3">
    <source>
        <dbReference type="ARBA" id="ARBA00022664"/>
    </source>
</evidence>
<keyword evidence="3" id="KW-0507">mRNA processing</keyword>
<sequence length="953" mass="111457">MEETQQAEQKEPSESDVKLKKPPASTDGLRNDQLLVCKTPTQDIENEEIEPQRKGSKRKRSTIEEYDLVTFVGEIGEKSEEANLLEVNLGNFEVKFVSNDDMPAPPVLPGVNIPETKELSDEKPLGPKPEDIEELSENERSVGGDKEIERQGKESRQILFTSEDQNIKDEENLCNFKVENGSGNKLPASPVIKIPEIKEVSDEELPEPKHAKLRADELPVSDNPDKNGKNEEMKSQRENALFSNEEYETKKEVKNLSDQNLPVHILPETEEVSDGELPEPKRAELPADTEVVSEDELPSPKHSEQDVADEEIMSLKKGSKRKLSTDGDYKIKKEGDGRRIKQKILPKSDRYWKAVNKDPRDFTAWSYLLQFVDYDNDDKGAREAYEAFLSLYPYCFGYWRRYADYEKNNGNKKECEEVLERGLKAIPLSVDLWIHYLSYVKNSREKDEEYLRLQFERALTACSLDFRSDSLWELYIKWEFEEKRFQKVTAIFDRLLATPTLGYTSHFDNFQEYVASNAPNQILDENEIMDMRTEVRIILKIRENLVDNADIPPGDEDAKFYTNEKESKALKEHIVSTRRKAFVTTVNAVKARWEFEQGIKRPYFHIKPLERCQLKNWEDYLDYEIQQGDTQRIIVLFERCLIACALYEGFWLKYISFLEKLPDADVQKRIRDVYERSCTIYHQKNPNLHLAWANFEEACADFTRAAEILLKIDSQVPDLLRVAYARINLERRRGNFDKCAEFFEHYISNSENKFISSNISVRYSRFCLILLEDVVKAQDVLKAAITKDPDNPRLYLMLVDFILQKKEFREEEVLNIFDQFLDRECVDLCQKTLFARRKLEFIEDFSANVKLVEVARKQYKKFQKLTNQTSTEKELNSKIEKKESQSNLQWQPYTDNNYGNLPLNSQPPYHIYGLQQGEYIDSQYGQGNQYQYQNQNWQPLQDNYAGYHQWTSY</sequence>
<proteinExistence type="inferred from homology"/>
<gene>
    <name evidence="11" type="ORF">CEUTPL_LOCUS10301</name>
</gene>
<dbReference type="SUPFAM" id="SSF48452">
    <property type="entry name" value="TPR-like"/>
    <property type="match status" value="2"/>
</dbReference>
<comment type="function">
    <text evidence="1">Involved in pre-mRNA splicing.</text>
</comment>
<evidence type="ECO:0000256" key="5">
    <source>
        <dbReference type="ARBA" id="ARBA00023187"/>
    </source>
</evidence>
<protein>
    <recommendedName>
        <fullName evidence="8">Pre-mRNA-processing factor 39</fullName>
    </recommendedName>
    <alternativeName>
        <fullName evidence="9">PRP39 homolog</fullName>
    </alternativeName>
</protein>
<evidence type="ECO:0000256" key="9">
    <source>
        <dbReference type="ARBA" id="ARBA00080852"/>
    </source>
</evidence>
<dbReference type="Gene3D" id="1.25.40.10">
    <property type="entry name" value="Tetratricopeptide repeat domain"/>
    <property type="match status" value="2"/>
</dbReference>
<dbReference type="OrthoDB" id="10265668at2759"/>
<comment type="subcellular location">
    <subcellularLocation>
        <location evidence="2">Nucleus</location>
    </subcellularLocation>
</comment>
<dbReference type="GO" id="GO:0005685">
    <property type="term" value="C:U1 snRNP"/>
    <property type="evidence" value="ECO:0007669"/>
    <property type="project" value="TreeGrafter"/>
</dbReference>
<evidence type="ECO:0000256" key="6">
    <source>
        <dbReference type="ARBA" id="ARBA00023242"/>
    </source>
</evidence>
<evidence type="ECO:0000256" key="2">
    <source>
        <dbReference type="ARBA" id="ARBA00004123"/>
    </source>
</evidence>
<dbReference type="Pfam" id="PF23240">
    <property type="entry name" value="HAT_PRP39_N"/>
    <property type="match status" value="1"/>
</dbReference>
<feature type="compositionally biased region" description="Basic and acidic residues" evidence="10">
    <location>
        <begin position="197"/>
        <end position="237"/>
    </location>
</feature>
<evidence type="ECO:0000256" key="4">
    <source>
        <dbReference type="ARBA" id="ARBA00022737"/>
    </source>
</evidence>
<reference evidence="11" key="1">
    <citation type="submission" date="2022-01" db="EMBL/GenBank/DDBJ databases">
        <authorList>
            <person name="King R."/>
        </authorList>
    </citation>
    <scope>NUCLEOTIDE SEQUENCE</scope>
</reference>
<feature type="region of interest" description="Disordered" evidence="10">
    <location>
        <begin position="98"/>
        <end position="165"/>
    </location>
</feature>
<feature type="compositionally biased region" description="Basic and acidic residues" evidence="10">
    <location>
        <begin position="8"/>
        <end position="19"/>
    </location>
</feature>